<dbReference type="InterPro" id="IPR020353">
    <property type="entry name" value="Toxin_YafO"/>
</dbReference>
<dbReference type="Pfam" id="PF13957">
    <property type="entry name" value="YafO_toxin"/>
    <property type="match status" value="1"/>
</dbReference>
<dbReference type="Proteomes" id="UP000196240">
    <property type="component" value="Unassembled WGS sequence"/>
</dbReference>
<organism evidence="1 2">
    <name type="scientific">Acinetobacter johnsonii</name>
    <dbReference type="NCBI Taxonomy" id="40214"/>
    <lineage>
        <taxon>Bacteria</taxon>
        <taxon>Pseudomonadati</taxon>
        <taxon>Pseudomonadota</taxon>
        <taxon>Gammaproteobacteria</taxon>
        <taxon>Moraxellales</taxon>
        <taxon>Moraxellaceae</taxon>
        <taxon>Acinetobacter</taxon>
    </lineage>
</organism>
<evidence type="ECO:0000313" key="2">
    <source>
        <dbReference type="Proteomes" id="UP000196240"/>
    </source>
</evidence>
<dbReference type="EMBL" id="FUUY01000021">
    <property type="protein sequence ID" value="SJX23851.1"/>
    <property type="molecule type" value="Genomic_DNA"/>
</dbReference>
<evidence type="ECO:0000313" key="1">
    <source>
        <dbReference type="EMBL" id="SJX23851.1"/>
    </source>
</evidence>
<gene>
    <name evidence="1" type="ORF">ACNJC6_03532</name>
</gene>
<accession>A0A1R7QHY3</accession>
<dbReference type="AlphaFoldDB" id="A0A1R7QHY3"/>
<name>A0A1R7QHY3_ACIJO</name>
<proteinExistence type="predicted"/>
<reference evidence="1 2" key="1">
    <citation type="submission" date="2017-02" db="EMBL/GenBank/DDBJ databases">
        <authorList>
            <person name="Peterson S.W."/>
        </authorList>
    </citation>
    <scope>NUCLEOTIDE SEQUENCE [LARGE SCALE GENOMIC DNA]</scope>
    <source>
        <strain evidence="1">C6</strain>
    </source>
</reference>
<protein>
    <submittedName>
        <fullName evidence="1">Putative antitoxin</fullName>
    </submittedName>
</protein>
<sequence length="137" mass="15556">MFNSEGGFYERFHDSFGKDVTTDFPRDEMEANGLAHVHVFDEQSMTEEEISKWDQKNYSRTNNFLGQRGTSDTCVVYALGSEGTVLLLAFYAPPAHEMHDNTDYVRSLLLAANKYFDDQGGNEYVLPRSKLLEILAA</sequence>